<dbReference type="Proteomes" id="UP000219338">
    <property type="component" value="Unassembled WGS sequence"/>
</dbReference>
<protein>
    <submittedName>
        <fullName evidence="1">Uncharacterized protein</fullName>
    </submittedName>
</protein>
<name>A0A284RVC7_ARMOS</name>
<evidence type="ECO:0000313" key="1">
    <source>
        <dbReference type="EMBL" id="SJL12716.1"/>
    </source>
</evidence>
<keyword evidence="2" id="KW-1185">Reference proteome</keyword>
<dbReference type="EMBL" id="FUEG01000018">
    <property type="protein sequence ID" value="SJL12716.1"/>
    <property type="molecule type" value="Genomic_DNA"/>
</dbReference>
<dbReference type="STRING" id="47428.A0A284RVC7"/>
<proteinExistence type="predicted"/>
<sequence length="123" mass="13646">MSYQVATKPKVIYEKPLHLLGRGDEAVDITSSAIPQRYRLVDCKALTENTVLRICEFTDFPVVAYCAISYVWRNVRTGKSFVEGGNGIEFDVKVAEGRVHGVPPTGLHASLTGSVMHHADERR</sequence>
<reference evidence="2" key="1">
    <citation type="journal article" date="2017" name="Nat. Ecol. Evol.">
        <title>Genome expansion and lineage-specific genetic innovations in the forest pathogenic fungi Armillaria.</title>
        <authorList>
            <person name="Sipos G."/>
            <person name="Prasanna A.N."/>
            <person name="Walter M.C."/>
            <person name="O'Connor E."/>
            <person name="Balint B."/>
            <person name="Krizsan K."/>
            <person name="Kiss B."/>
            <person name="Hess J."/>
            <person name="Varga T."/>
            <person name="Slot J."/>
            <person name="Riley R."/>
            <person name="Boka B."/>
            <person name="Rigling D."/>
            <person name="Barry K."/>
            <person name="Lee J."/>
            <person name="Mihaltcheva S."/>
            <person name="LaButti K."/>
            <person name="Lipzen A."/>
            <person name="Waldron R."/>
            <person name="Moloney N.M."/>
            <person name="Sperisen C."/>
            <person name="Kredics L."/>
            <person name="Vagvoelgyi C."/>
            <person name="Patrignani A."/>
            <person name="Fitzpatrick D."/>
            <person name="Nagy I."/>
            <person name="Doyle S."/>
            <person name="Anderson J.B."/>
            <person name="Grigoriev I.V."/>
            <person name="Gueldener U."/>
            <person name="Muensterkoetter M."/>
            <person name="Nagy L.G."/>
        </authorList>
    </citation>
    <scope>NUCLEOTIDE SEQUENCE [LARGE SCALE GENOMIC DNA]</scope>
    <source>
        <strain evidence="2">C18/9</strain>
    </source>
</reference>
<evidence type="ECO:0000313" key="2">
    <source>
        <dbReference type="Proteomes" id="UP000219338"/>
    </source>
</evidence>
<dbReference type="AlphaFoldDB" id="A0A284RVC7"/>
<accession>A0A284RVC7</accession>
<organism evidence="1 2">
    <name type="scientific">Armillaria ostoyae</name>
    <name type="common">Armillaria root rot fungus</name>
    <dbReference type="NCBI Taxonomy" id="47428"/>
    <lineage>
        <taxon>Eukaryota</taxon>
        <taxon>Fungi</taxon>
        <taxon>Dikarya</taxon>
        <taxon>Basidiomycota</taxon>
        <taxon>Agaricomycotina</taxon>
        <taxon>Agaricomycetes</taxon>
        <taxon>Agaricomycetidae</taxon>
        <taxon>Agaricales</taxon>
        <taxon>Marasmiineae</taxon>
        <taxon>Physalacriaceae</taxon>
        <taxon>Armillaria</taxon>
    </lineage>
</organism>
<dbReference type="OrthoDB" id="674604at2759"/>
<gene>
    <name evidence="1" type="ORF">ARMOST_16147</name>
</gene>